<name>E6VXE0_PSEA9</name>
<dbReference type="HOGENOM" id="CLU_3182831_0_0_7"/>
<dbReference type="EMBL" id="CP002431">
    <property type="protein sequence ID" value="ADU63756.1"/>
    <property type="molecule type" value="Genomic_DNA"/>
</dbReference>
<evidence type="ECO:0000313" key="1">
    <source>
        <dbReference type="EMBL" id="ADU63756.1"/>
    </source>
</evidence>
<gene>
    <name evidence="1" type="ordered locus">Daes_2760</name>
</gene>
<reference evidence="1 2" key="2">
    <citation type="journal article" date="2014" name="Genome Announc.">
        <title>Complete Genome Sequence of the Subsurface, Mesophilic Sulfate-Reducing Bacterium Desulfovibrio aespoeensis Aspo-2.</title>
        <authorList>
            <person name="Pedersen K."/>
            <person name="Bengtsson A."/>
            <person name="Edlund J."/>
            <person name="Rabe L."/>
            <person name="Hazen T."/>
            <person name="Chakraborty R."/>
            <person name="Goodwin L."/>
            <person name="Shapiro N."/>
        </authorList>
    </citation>
    <scope>NUCLEOTIDE SEQUENCE [LARGE SCALE GENOMIC DNA]</scope>
    <source>
        <strain evidence="2">ATCC 700646 / DSM 10631 / Aspo-2</strain>
    </source>
</reference>
<protein>
    <submittedName>
        <fullName evidence="1">Uncharacterized protein</fullName>
    </submittedName>
</protein>
<dbReference type="Proteomes" id="UP000002191">
    <property type="component" value="Chromosome"/>
</dbReference>
<sequence>MVDVENNAARSHQIFVDLLPPVRTLSPVLEMLPNQHSHYRPHKYGN</sequence>
<dbReference type="AlphaFoldDB" id="E6VXE0"/>
<keyword evidence="2" id="KW-1185">Reference proteome</keyword>
<dbReference type="KEGG" id="das:Daes_2760"/>
<organism evidence="1 2">
    <name type="scientific">Pseudodesulfovibrio aespoeensis (strain ATCC 700646 / DSM 10631 / Aspo-2)</name>
    <name type="common">Desulfovibrio aespoeensis</name>
    <dbReference type="NCBI Taxonomy" id="643562"/>
    <lineage>
        <taxon>Bacteria</taxon>
        <taxon>Pseudomonadati</taxon>
        <taxon>Thermodesulfobacteriota</taxon>
        <taxon>Desulfovibrionia</taxon>
        <taxon>Desulfovibrionales</taxon>
        <taxon>Desulfovibrionaceae</taxon>
    </lineage>
</organism>
<proteinExistence type="predicted"/>
<evidence type="ECO:0000313" key="2">
    <source>
        <dbReference type="Proteomes" id="UP000002191"/>
    </source>
</evidence>
<reference evidence="2" key="1">
    <citation type="submission" date="2010-12" db="EMBL/GenBank/DDBJ databases">
        <title>Complete sequence of Desulfovibrio aespoeensis Aspo-2.</title>
        <authorList>
            <consortium name="US DOE Joint Genome Institute"/>
            <person name="Lucas S."/>
            <person name="Copeland A."/>
            <person name="Lapidus A."/>
            <person name="Cheng J.-F."/>
            <person name="Goodwin L."/>
            <person name="Pitluck S."/>
            <person name="Chertkov O."/>
            <person name="Misra M."/>
            <person name="Detter J.C."/>
            <person name="Han C."/>
            <person name="Tapia R."/>
            <person name="Land M."/>
            <person name="Hauser L."/>
            <person name="Kyrpides N."/>
            <person name="Ivanova N."/>
            <person name="Ovchinnikova G."/>
            <person name="Pedersen K."/>
            <person name="Jagevall S."/>
            <person name="Hazen T."/>
            <person name="Woyke T."/>
        </authorList>
    </citation>
    <scope>NUCLEOTIDE SEQUENCE [LARGE SCALE GENOMIC DNA]</scope>
    <source>
        <strain evidence="2">ATCC 700646 / DSM 10631 / Aspo-2</strain>
    </source>
</reference>
<accession>E6VXE0</accession>